<name>A0A450TBV6_9GAMM</name>
<evidence type="ECO:0000256" key="1">
    <source>
        <dbReference type="ARBA" id="ARBA00022450"/>
    </source>
</evidence>
<evidence type="ECO:0000259" key="3">
    <source>
        <dbReference type="PROSITE" id="PS50075"/>
    </source>
</evidence>
<sequence length="86" mass="9806">MTESVVQKLKRIVAEELDVNLRPEEIDEHISLFEEGLGFDSVVIIELISLVEANFGFQFSDEELNMELFKSLETLATFISEKQAGR</sequence>
<keyword evidence="1" id="KW-0596">Phosphopantetheine</keyword>
<dbReference type="AlphaFoldDB" id="A0A450TBV6"/>
<evidence type="ECO:0000313" key="5">
    <source>
        <dbReference type="EMBL" id="VFJ64281.1"/>
    </source>
</evidence>
<dbReference type="PROSITE" id="PS50075">
    <property type="entry name" value="CARRIER"/>
    <property type="match status" value="1"/>
</dbReference>
<organism evidence="5">
    <name type="scientific">Candidatus Kentrum sp. FM</name>
    <dbReference type="NCBI Taxonomy" id="2126340"/>
    <lineage>
        <taxon>Bacteria</taxon>
        <taxon>Pseudomonadati</taxon>
        <taxon>Pseudomonadota</taxon>
        <taxon>Gammaproteobacteria</taxon>
        <taxon>Candidatus Kentrum</taxon>
    </lineage>
</organism>
<reference evidence="5" key="1">
    <citation type="submission" date="2019-02" db="EMBL/GenBank/DDBJ databases">
        <authorList>
            <person name="Gruber-Vodicka R. H."/>
            <person name="Seah K. B. B."/>
        </authorList>
    </citation>
    <scope>NUCLEOTIDE SEQUENCE</scope>
    <source>
        <strain evidence="5">BECK_BZ163</strain>
        <strain evidence="6">BECK_BZ164</strain>
        <strain evidence="4">BECK_BZ165</strain>
    </source>
</reference>
<dbReference type="Pfam" id="PF00550">
    <property type="entry name" value="PP-binding"/>
    <property type="match status" value="1"/>
</dbReference>
<feature type="domain" description="Carrier" evidence="3">
    <location>
        <begin position="3"/>
        <end position="83"/>
    </location>
</feature>
<dbReference type="EMBL" id="CAADFA010000330">
    <property type="protein sequence ID" value="VFJ62926.1"/>
    <property type="molecule type" value="Genomic_DNA"/>
</dbReference>
<dbReference type="InterPro" id="IPR009081">
    <property type="entry name" value="PP-bd_ACP"/>
</dbReference>
<evidence type="ECO:0000313" key="6">
    <source>
        <dbReference type="EMBL" id="VFK13990.1"/>
    </source>
</evidence>
<accession>A0A450TBV6</accession>
<dbReference type="PROSITE" id="PS00012">
    <property type="entry name" value="PHOSPHOPANTETHEINE"/>
    <property type="match status" value="1"/>
</dbReference>
<dbReference type="InterPro" id="IPR006162">
    <property type="entry name" value="Ppantetheine_attach_site"/>
</dbReference>
<dbReference type="EMBL" id="CAADEZ010000352">
    <property type="protein sequence ID" value="VFJ64281.1"/>
    <property type="molecule type" value="Genomic_DNA"/>
</dbReference>
<dbReference type="InterPro" id="IPR036736">
    <property type="entry name" value="ACP-like_sf"/>
</dbReference>
<proteinExistence type="predicted"/>
<evidence type="ECO:0000313" key="4">
    <source>
        <dbReference type="EMBL" id="VFJ62926.1"/>
    </source>
</evidence>
<dbReference type="EMBL" id="CAADFL010000300">
    <property type="protein sequence ID" value="VFK13990.1"/>
    <property type="molecule type" value="Genomic_DNA"/>
</dbReference>
<gene>
    <name evidence="5" type="ORF">BECKFM1743A_GA0114220_103523</name>
    <name evidence="6" type="ORF">BECKFM1743B_GA0114221_103003</name>
    <name evidence="4" type="ORF">BECKFM1743C_GA0114222_103303</name>
</gene>
<protein>
    <submittedName>
        <fullName evidence="5">Acyl carrier protein</fullName>
    </submittedName>
</protein>
<dbReference type="SUPFAM" id="SSF47336">
    <property type="entry name" value="ACP-like"/>
    <property type="match status" value="1"/>
</dbReference>
<keyword evidence="2" id="KW-0597">Phosphoprotein</keyword>
<dbReference type="Gene3D" id="1.10.1200.10">
    <property type="entry name" value="ACP-like"/>
    <property type="match status" value="1"/>
</dbReference>
<evidence type="ECO:0000256" key="2">
    <source>
        <dbReference type="ARBA" id="ARBA00022553"/>
    </source>
</evidence>